<proteinExistence type="predicted"/>
<comment type="catalytic activity">
    <reaction evidence="3">
        <text>L-seryl-[protein] + ATP = O-phospho-L-seryl-[protein] + ADP + H(+)</text>
        <dbReference type="Rhea" id="RHEA:17989"/>
        <dbReference type="Rhea" id="RHEA-COMP:9863"/>
        <dbReference type="Rhea" id="RHEA-COMP:11604"/>
        <dbReference type="ChEBI" id="CHEBI:15378"/>
        <dbReference type="ChEBI" id="CHEBI:29999"/>
        <dbReference type="ChEBI" id="CHEBI:30616"/>
        <dbReference type="ChEBI" id="CHEBI:83421"/>
        <dbReference type="ChEBI" id="CHEBI:456216"/>
        <dbReference type="EC" id="2.7.11.1"/>
    </reaction>
</comment>
<reference evidence="5" key="1">
    <citation type="submission" date="2022-07" db="EMBL/GenBank/DDBJ databases">
        <title>Taxonomy of Aspergillus series Nigri: significant species reduction supported by multi-species coalescent approaches.</title>
        <authorList>
            <person name="Bian C."/>
            <person name="Kusuya Y."/>
            <person name="Sklenar F."/>
            <person name="D'hooge E."/>
            <person name="Yaguchi T."/>
            <person name="Takahashi H."/>
            <person name="Hubka V."/>
        </authorList>
    </citation>
    <scope>NUCLEOTIDE SEQUENCE</scope>
    <source>
        <strain evidence="5">CBS 733.88</strain>
    </source>
</reference>
<evidence type="ECO:0000313" key="5">
    <source>
        <dbReference type="EMBL" id="GKZ25759.1"/>
    </source>
</evidence>
<protein>
    <recommendedName>
        <fullName evidence="1">non-specific serine/threonine protein kinase</fullName>
        <ecNumber evidence="1">2.7.11.1</ecNumber>
    </recommendedName>
</protein>
<dbReference type="InterPro" id="IPR008266">
    <property type="entry name" value="Tyr_kinase_AS"/>
</dbReference>
<dbReference type="Pfam" id="PF01636">
    <property type="entry name" value="APH"/>
    <property type="match status" value="1"/>
</dbReference>
<dbReference type="GO" id="GO:0004674">
    <property type="term" value="F:protein serine/threonine kinase activity"/>
    <property type="evidence" value="ECO:0007669"/>
    <property type="project" value="UniProtKB-EC"/>
</dbReference>
<evidence type="ECO:0000256" key="2">
    <source>
        <dbReference type="ARBA" id="ARBA00047899"/>
    </source>
</evidence>
<feature type="domain" description="Aminoglycoside phosphotransferase" evidence="4">
    <location>
        <begin position="6"/>
        <end position="63"/>
    </location>
</feature>
<accession>A0A9W6DQF1</accession>
<dbReference type="Gene3D" id="3.90.1200.10">
    <property type="match status" value="1"/>
</dbReference>
<comment type="catalytic activity">
    <reaction evidence="2">
        <text>L-threonyl-[protein] + ATP = O-phospho-L-threonyl-[protein] + ADP + H(+)</text>
        <dbReference type="Rhea" id="RHEA:46608"/>
        <dbReference type="Rhea" id="RHEA-COMP:11060"/>
        <dbReference type="Rhea" id="RHEA-COMP:11605"/>
        <dbReference type="ChEBI" id="CHEBI:15378"/>
        <dbReference type="ChEBI" id="CHEBI:30013"/>
        <dbReference type="ChEBI" id="CHEBI:30616"/>
        <dbReference type="ChEBI" id="CHEBI:61977"/>
        <dbReference type="ChEBI" id="CHEBI:456216"/>
        <dbReference type="EC" id="2.7.11.1"/>
    </reaction>
</comment>
<dbReference type="InterPro" id="IPR002575">
    <property type="entry name" value="Aminoglycoside_PTrfase"/>
</dbReference>
<evidence type="ECO:0000256" key="1">
    <source>
        <dbReference type="ARBA" id="ARBA00012513"/>
    </source>
</evidence>
<dbReference type="InterPro" id="IPR011009">
    <property type="entry name" value="Kinase-like_dom_sf"/>
</dbReference>
<dbReference type="EMBL" id="BROQ01000121">
    <property type="protein sequence ID" value="GKZ25759.1"/>
    <property type="molecule type" value="Genomic_DNA"/>
</dbReference>
<dbReference type="Proteomes" id="UP001143548">
    <property type="component" value="Unassembled WGS sequence"/>
</dbReference>
<sequence>MTIIELERSLPTLFNEAYPQVLTHNDLSQTNILLSEETFEITGIVDWSLARVRPFGMELDTLLLATGYMDLSGWHSYTCRPQMISAFWDEFWAHCHVPNNVCQQEIRTLAMQATKIGAVLRYAFQRNADCSPSEELTTSKWALRTLDALVLD</sequence>
<dbReference type="AlphaFoldDB" id="A0A9W6DQF1"/>
<organism evidence="5 6">
    <name type="scientific">Aspergillus brasiliensis</name>
    <dbReference type="NCBI Taxonomy" id="319629"/>
    <lineage>
        <taxon>Eukaryota</taxon>
        <taxon>Fungi</taxon>
        <taxon>Dikarya</taxon>
        <taxon>Ascomycota</taxon>
        <taxon>Pezizomycotina</taxon>
        <taxon>Eurotiomycetes</taxon>
        <taxon>Eurotiomycetidae</taxon>
        <taxon>Eurotiales</taxon>
        <taxon>Aspergillaceae</taxon>
        <taxon>Aspergillus</taxon>
        <taxon>Aspergillus subgen. Circumdati</taxon>
    </lineage>
</organism>
<comment type="caution">
    <text evidence="5">The sequence shown here is derived from an EMBL/GenBank/DDBJ whole genome shotgun (WGS) entry which is preliminary data.</text>
</comment>
<evidence type="ECO:0000259" key="4">
    <source>
        <dbReference type="Pfam" id="PF01636"/>
    </source>
</evidence>
<gene>
    <name evidence="5" type="ORF">AbraCBS73388_001570</name>
</gene>
<evidence type="ECO:0000313" key="6">
    <source>
        <dbReference type="Proteomes" id="UP001143548"/>
    </source>
</evidence>
<evidence type="ECO:0000256" key="3">
    <source>
        <dbReference type="ARBA" id="ARBA00048679"/>
    </source>
</evidence>
<dbReference type="PROSITE" id="PS00109">
    <property type="entry name" value="PROTEIN_KINASE_TYR"/>
    <property type="match status" value="1"/>
</dbReference>
<dbReference type="SUPFAM" id="SSF56112">
    <property type="entry name" value="Protein kinase-like (PK-like)"/>
    <property type="match status" value="1"/>
</dbReference>
<dbReference type="EC" id="2.7.11.1" evidence="1"/>
<name>A0A9W6DQF1_9EURO</name>